<sequence>MKVMKWSVIALAVAAGTSQMALASQQSESKGFVEDASLDLLLRNTYFNRDYKDGVGDVRSWGQGFITTFESGFTQGTIGVGVDAYGILGVRLDGGKGYNYNAMFERDSNNEPERDLSQAGAAIKAQFSNTVIKYGNQFPSMPVLAYDDSRLLPESFTGTLITSNEIEGLELNAGRFTADSAMSSSSRDSVGLNSADVFGGSYQLNENLSASLYFSDVEDVYKKKYANVNYVMPMGAEQALSFDFNIYKTKYDNETIPDAFFGDGTFGDDSTIWSLAAKYSVGAHAFILAHQRVSGDAGYAYDLGDGGSSIWVANSYYSDFNWKDERSYQASYELDFSSFGAPGLFWKTAYVYGDNIDVASGEGKEREFFNQVQYVVQSGPVKDLSLKLRNSIYRSNGALRDAGSPDLNEIRAFVEYPLSIL</sequence>
<evidence type="ECO:0000313" key="5">
    <source>
        <dbReference type="EMBL" id="RMH97979.1"/>
    </source>
</evidence>
<dbReference type="EMBL" id="RFFN01000002">
    <property type="protein sequence ID" value="RMH97979.1"/>
    <property type="molecule type" value="Genomic_DNA"/>
</dbReference>
<comment type="caution">
    <text evidence="5">The sequence shown here is derived from an EMBL/GenBank/DDBJ whole genome shotgun (WGS) entry which is preliminary data.</text>
</comment>
<keyword evidence="6" id="KW-1185">Reference proteome</keyword>
<dbReference type="Pfam" id="PF03573">
    <property type="entry name" value="OprD"/>
    <property type="match status" value="1"/>
</dbReference>
<evidence type="ECO:0000256" key="4">
    <source>
        <dbReference type="SAM" id="SignalP"/>
    </source>
</evidence>
<organism evidence="5 6">
    <name type="scientific">Pseudomonas songnenensis</name>
    <dbReference type="NCBI Taxonomy" id="1176259"/>
    <lineage>
        <taxon>Bacteria</taxon>
        <taxon>Pseudomonadati</taxon>
        <taxon>Pseudomonadota</taxon>
        <taxon>Gammaproteobacteria</taxon>
        <taxon>Pseudomonadales</taxon>
        <taxon>Pseudomonadaceae</taxon>
        <taxon>Pseudomonas</taxon>
    </lineage>
</organism>
<dbReference type="InterPro" id="IPR023614">
    <property type="entry name" value="Porin_dom_sf"/>
</dbReference>
<dbReference type="RefSeq" id="WP_106158110.1">
    <property type="nucleotide sequence ID" value="NZ_JAMOHS010000011.1"/>
</dbReference>
<proteinExistence type="inferred from homology"/>
<dbReference type="Gene3D" id="2.40.160.10">
    <property type="entry name" value="Porin"/>
    <property type="match status" value="1"/>
</dbReference>
<gene>
    <name evidence="5" type="ORF">EA798_06055</name>
</gene>
<evidence type="ECO:0000256" key="1">
    <source>
        <dbReference type="ARBA" id="ARBA00009075"/>
    </source>
</evidence>
<dbReference type="PANTHER" id="PTHR34596">
    <property type="entry name" value="CHITOPORIN"/>
    <property type="match status" value="1"/>
</dbReference>
<accession>A0ABX9UZ95</accession>
<evidence type="ECO:0000256" key="2">
    <source>
        <dbReference type="ARBA" id="ARBA00022448"/>
    </source>
</evidence>
<evidence type="ECO:0000256" key="3">
    <source>
        <dbReference type="ARBA" id="ARBA00022729"/>
    </source>
</evidence>
<dbReference type="InterPro" id="IPR005318">
    <property type="entry name" value="OM_porin_bac"/>
</dbReference>
<dbReference type="Proteomes" id="UP000279228">
    <property type="component" value="Unassembled WGS sequence"/>
</dbReference>
<protein>
    <submittedName>
        <fullName evidence="5">OprD family porin</fullName>
    </submittedName>
</protein>
<keyword evidence="2" id="KW-0813">Transport</keyword>
<keyword evidence="3 4" id="KW-0732">Signal</keyword>
<feature type="chain" id="PRO_5046956777" evidence="4">
    <location>
        <begin position="24"/>
        <end position="421"/>
    </location>
</feature>
<evidence type="ECO:0000313" key="6">
    <source>
        <dbReference type="Proteomes" id="UP000279228"/>
    </source>
</evidence>
<feature type="signal peptide" evidence="4">
    <location>
        <begin position="1"/>
        <end position="23"/>
    </location>
</feature>
<dbReference type="PANTHER" id="PTHR34596:SF2">
    <property type="entry name" value="CHITOPORIN"/>
    <property type="match status" value="1"/>
</dbReference>
<reference evidence="5 6" key="1">
    <citation type="submission" date="2018-10" db="EMBL/GenBank/DDBJ databases">
        <title>Pseudomonas songnenensis NEAU-ST5-5(T) genome.</title>
        <authorList>
            <person name="Pengp J."/>
            <person name="Liu Z.-P."/>
        </authorList>
    </citation>
    <scope>NUCLEOTIDE SEQUENCE [LARGE SCALE GENOMIC DNA]</scope>
    <source>
        <strain evidence="5 6">NEAU-ST5-5</strain>
    </source>
</reference>
<comment type="similarity">
    <text evidence="1">Belongs to the outer membrane porin (Opr) (TC 1.B.25) family.</text>
</comment>
<name>A0ABX9UZ95_9PSED</name>